<sequence length="216" mass="25296">MMTKAEIINQINDVTSSLIEVNLSEEQNFPAEKDGLIYISGNHDISISLRNISYADIYDILRDGKNYNVKLIDGALIQMMYSFDNEQNLKKYRLAFFPSPSLEEFQNNSELYEIDEIYADIVHKNIITTPLRFDFDPSNHEVIHHPSSHLTIGQYKNCRIPLHKPITPYIFIDFILRNFYNTARNKFSEKLSFDKTNNFDYCINDLEREILHLSIS</sequence>
<proteinExistence type="predicted"/>
<evidence type="ECO:0000313" key="2">
    <source>
        <dbReference type="Proteomes" id="UP000183945"/>
    </source>
</evidence>
<dbReference type="EMBL" id="FQVT01000026">
    <property type="protein sequence ID" value="SHG74343.1"/>
    <property type="molecule type" value="Genomic_DNA"/>
</dbReference>
<dbReference type="STRING" id="1073325.SAMN05444483_12615"/>
<dbReference type="RefSeq" id="WP_072881961.1">
    <property type="nucleotide sequence ID" value="NZ_FQVT01000026.1"/>
</dbReference>
<name>A0A1M5MC93_SALEC</name>
<organism evidence="1 2">
    <name type="scientific">Salegentibacter echinorum</name>
    <dbReference type="NCBI Taxonomy" id="1073325"/>
    <lineage>
        <taxon>Bacteria</taxon>
        <taxon>Pseudomonadati</taxon>
        <taxon>Bacteroidota</taxon>
        <taxon>Flavobacteriia</taxon>
        <taxon>Flavobacteriales</taxon>
        <taxon>Flavobacteriaceae</taxon>
        <taxon>Salegentibacter</taxon>
    </lineage>
</organism>
<dbReference type="OrthoDB" id="5190544at2"/>
<dbReference type="Pfam" id="PF10053">
    <property type="entry name" value="DUF2290"/>
    <property type="match status" value="1"/>
</dbReference>
<gene>
    <name evidence="1" type="ORF">SAMN05444483_12615</name>
</gene>
<dbReference type="Proteomes" id="UP000183945">
    <property type="component" value="Unassembled WGS sequence"/>
</dbReference>
<reference evidence="2" key="1">
    <citation type="submission" date="2016-11" db="EMBL/GenBank/DDBJ databases">
        <authorList>
            <person name="Varghese N."/>
            <person name="Submissions S."/>
        </authorList>
    </citation>
    <scope>NUCLEOTIDE SEQUENCE [LARGE SCALE GENOMIC DNA]</scope>
    <source>
        <strain evidence="2">DSM 24579</strain>
    </source>
</reference>
<dbReference type="InterPro" id="IPR018742">
    <property type="entry name" value="DUF2290"/>
</dbReference>
<protein>
    <submittedName>
        <fullName evidence="1">Uncharacterized conserved protein</fullName>
    </submittedName>
</protein>
<keyword evidence="2" id="KW-1185">Reference proteome</keyword>
<dbReference type="AlphaFoldDB" id="A0A1M5MC93"/>
<accession>A0A1M5MC93</accession>
<evidence type="ECO:0000313" key="1">
    <source>
        <dbReference type="EMBL" id="SHG74343.1"/>
    </source>
</evidence>